<accession>A0A0A6Q1E6</accession>
<organism evidence="1 2">
    <name type="scientific">Clostridium butyricum</name>
    <dbReference type="NCBI Taxonomy" id="1492"/>
    <lineage>
        <taxon>Bacteria</taxon>
        <taxon>Bacillati</taxon>
        <taxon>Bacillota</taxon>
        <taxon>Clostridia</taxon>
        <taxon>Eubacteriales</taxon>
        <taxon>Clostridiaceae</taxon>
        <taxon>Clostridium</taxon>
    </lineage>
</organism>
<evidence type="ECO:0000313" key="2">
    <source>
        <dbReference type="Proteomes" id="UP000238081"/>
    </source>
</evidence>
<comment type="caution">
    <text evidence="1">The sequence shown here is derived from an EMBL/GenBank/DDBJ whole genome shotgun (WGS) entry which is preliminary data.</text>
</comment>
<dbReference type="Proteomes" id="UP000238081">
    <property type="component" value="Unassembled WGS sequence"/>
</dbReference>
<reference evidence="1 2" key="1">
    <citation type="submission" date="2016-01" db="EMBL/GenBank/DDBJ databases">
        <title>Characterization of the Clostridium difficile lineages that are prevalent in Hong Kong and China.</title>
        <authorList>
            <person name="Kwok J.S.-L."/>
            <person name="Lam W.-Y."/>
            <person name="Ip M."/>
            <person name="Chan T.-F."/>
            <person name="Hawkey P.M."/>
            <person name="Tsui S.K.-W."/>
        </authorList>
    </citation>
    <scope>NUCLEOTIDE SEQUENCE [LARGE SCALE GENOMIC DNA]</scope>
    <source>
        <strain evidence="1 2">300064</strain>
    </source>
</reference>
<dbReference type="AlphaFoldDB" id="A0A0A6Q1E6"/>
<gene>
    <name evidence="1" type="ORF">AWN73_01655</name>
</gene>
<protein>
    <submittedName>
        <fullName evidence="1">Uncharacterized protein</fullName>
    </submittedName>
</protein>
<proteinExistence type="predicted"/>
<sequence length="226" mass="25171">MENLALKNVVVIISYFLIYIYVLRYIQCYSWGALKMISRSVYKIFSMIGAPAHEAAHAVAALIFGFRITNINIFKHVKFMAPSNLRGIIGGFVVSIAPAVFNIIIFTVICSKSDNIYFNFVMFLILISCIAPSNSDIKGMLPVMIIGIIIIVAVTYALGWAMPSINVYIKNSILLVGKFYALYLAVLTIIVTIKGCFINRTINPFYILKLYKNLVVNGLTIMAKAS</sequence>
<dbReference type="EMBL" id="LRDH01000096">
    <property type="protein sequence ID" value="PPV15821.1"/>
    <property type="molecule type" value="Genomic_DNA"/>
</dbReference>
<name>A0A0A6Q1E6_CLOBU</name>
<dbReference type="RefSeq" id="WP_027635715.1">
    <property type="nucleotide sequence ID" value="NZ_CP191154.1"/>
</dbReference>
<evidence type="ECO:0000313" key="1">
    <source>
        <dbReference type="EMBL" id="PPV15821.1"/>
    </source>
</evidence>